<accession>A0A073JWN7</accession>
<dbReference type="Proteomes" id="UP000027822">
    <property type="component" value="Unassembled WGS sequence"/>
</dbReference>
<dbReference type="PANTHER" id="PTHR43451:SF1">
    <property type="entry name" value="ACETYLTRANSFERASE"/>
    <property type="match status" value="1"/>
</dbReference>
<dbReference type="eggNOG" id="COG0456">
    <property type="taxonomic scope" value="Bacteria"/>
</dbReference>
<feature type="domain" description="N-acetyltransferase" evidence="1">
    <location>
        <begin position="25"/>
        <end position="157"/>
    </location>
</feature>
<dbReference type="OrthoDB" id="424368at2"/>
<dbReference type="GO" id="GO:0016747">
    <property type="term" value="F:acyltransferase activity, transferring groups other than amino-acyl groups"/>
    <property type="evidence" value="ECO:0007669"/>
    <property type="project" value="InterPro"/>
</dbReference>
<dbReference type="SUPFAM" id="SSF55729">
    <property type="entry name" value="Acyl-CoA N-acyltransferases (Nat)"/>
    <property type="match status" value="1"/>
</dbReference>
<dbReference type="InterPro" id="IPR000182">
    <property type="entry name" value="GNAT_dom"/>
</dbReference>
<dbReference type="PANTHER" id="PTHR43451">
    <property type="entry name" value="ACETYLTRANSFERASE (GNAT) FAMILY PROTEIN"/>
    <property type="match status" value="1"/>
</dbReference>
<dbReference type="InterPro" id="IPR052564">
    <property type="entry name" value="N-acetyltrans/Recomb-assoc"/>
</dbReference>
<evidence type="ECO:0000313" key="3">
    <source>
        <dbReference type="Proteomes" id="UP000027822"/>
    </source>
</evidence>
<evidence type="ECO:0000259" key="1">
    <source>
        <dbReference type="PROSITE" id="PS51186"/>
    </source>
</evidence>
<dbReference type="Pfam" id="PF13673">
    <property type="entry name" value="Acetyltransf_10"/>
    <property type="match status" value="1"/>
</dbReference>
<dbReference type="EMBL" id="JOTN01000012">
    <property type="protein sequence ID" value="KEK18627.1"/>
    <property type="molecule type" value="Genomic_DNA"/>
</dbReference>
<keyword evidence="2" id="KW-0808">Transferase</keyword>
<comment type="caution">
    <text evidence="2">The sequence shown here is derived from an EMBL/GenBank/DDBJ whole genome shotgun (WGS) entry which is preliminary data.</text>
</comment>
<dbReference type="Gene3D" id="3.40.630.30">
    <property type="match status" value="1"/>
</dbReference>
<dbReference type="AlphaFoldDB" id="A0A073JWN7"/>
<dbReference type="InterPro" id="IPR016181">
    <property type="entry name" value="Acyl_CoA_acyltransferase"/>
</dbReference>
<gene>
    <name evidence="2" type="ORF">BAMA_03725</name>
</gene>
<name>A0A073JWN7_9BACI</name>
<dbReference type="CDD" id="cd04301">
    <property type="entry name" value="NAT_SF"/>
    <property type="match status" value="1"/>
</dbReference>
<organism evidence="2 3">
    <name type="scientific">Bacillus manliponensis</name>
    <dbReference type="NCBI Taxonomy" id="574376"/>
    <lineage>
        <taxon>Bacteria</taxon>
        <taxon>Bacillati</taxon>
        <taxon>Bacillota</taxon>
        <taxon>Bacilli</taxon>
        <taxon>Bacillales</taxon>
        <taxon>Bacillaceae</taxon>
        <taxon>Bacillus</taxon>
        <taxon>Bacillus cereus group</taxon>
    </lineage>
</organism>
<dbReference type="RefSeq" id="WP_034640161.1">
    <property type="nucleotide sequence ID" value="NZ_CBCSJC010000017.1"/>
</dbReference>
<proteinExistence type="predicted"/>
<protein>
    <submittedName>
        <fullName evidence="2">Acetyltransferase</fullName>
    </submittedName>
</protein>
<sequence>MKITKFHPFDTKEIVTLFYETVHHVNEKDYTSEELHAWAPWEEQAEKIQSWQDSLSQNITYVAKINNNIVGFADLTHAGYLDRLYVHKDYQGHGIASALVQTLEMEAKQKRITEIHTEASITAKPFFERKGFTVIQKQKVIRKGIKLTNYIMTKKLS</sequence>
<evidence type="ECO:0000313" key="2">
    <source>
        <dbReference type="EMBL" id="KEK18627.1"/>
    </source>
</evidence>
<reference evidence="2 3" key="1">
    <citation type="submission" date="2014-06" db="EMBL/GenBank/DDBJ databases">
        <title>Draft genome sequence of Bacillus manliponensis JCM 15802 (MCCC 1A00708).</title>
        <authorList>
            <person name="Lai Q."/>
            <person name="Liu Y."/>
            <person name="Shao Z."/>
        </authorList>
    </citation>
    <scope>NUCLEOTIDE SEQUENCE [LARGE SCALE GENOMIC DNA]</scope>
    <source>
        <strain evidence="2 3">JCM 15802</strain>
    </source>
</reference>
<keyword evidence="3" id="KW-1185">Reference proteome</keyword>
<dbReference type="PROSITE" id="PS51186">
    <property type="entry name" value="GNAT"/>
    <property type="match status" value="1"/>
</dbReference>